<dbReference type="PANTHER" id="PTHR44196:SF3">
    <property type="entry name" value="SHORT CHAIN DEHYDROGENASE FAMILY PROTEIN"/>
    <property type="match status" value="1"/>
</dbReference>
<keyword evidence="2" id="KW-0560">Oxidoreductase</keyword>
<sequence length="240" mass="26926">MPGKAIIIGATSGIGRSLAVELHNRGYIVGATGRRNQRLKELQDELGDRLYIQTMDVSHTENAIKQLKRITDQMNGLDIIVLNAGISRSGEGTTRKTDLKVVDINIRGFANLTSFCFEQFEKQGHGHLVGISSIASLFGWGRTPVYNASKSFVNTYLQGYRQKANHSDANITITNILPGFVRSEMTENKKNMFWVSSAKKAATQIADAIEAKKDKAYVTKRWRLIAWLIKLIPEKIWNRM</sequence>
<dbReference type="InterPro" id="IPR002347">
    <property type="entry name" value="SDR_fam"/>
</dbReference>
<evidence type="ECO:0000256" key="2">
    <source>
        <dbReference type="ARBA" id="ARBA00023002"/>
    </source>
</evidence>
<keyword evidence="4" id="KW-1185">Reference proteome</keyword>
<organism evidence="3 4">
    <name type="scientific">Fodinibius salsisoli</name>
    <dbReference type="NCBI Taxonomy" id="2820877"/>
    <lineage>
        <taxon>Bacteria</taxon>
        <taxon>Pseudomonadati</taxon>
        <taxon>Balneolota</taxon>
        <taxon>Balneolia</taxon>
        <taxon>Balneolales</taxon>
        <taxon>Balneolaceae</taxon>
        <taxon>Fodinibius</taxon>
    </lineage>
</organism>
<evidence type="ECO:0000313" key="4">
    <source>
        <dbReference type="Proteomes" id="UP001207918"/>
    </source>
</evidence>
<dbReference type="PANTHER" id="PTHR44196">
    <property type="entry name" value="DEHYDROGENASE/REDUCTASE SDR FAMILY MEMBER 7B"/>
    <property type="match status" value="1"/>
</dbReference>
<dbReference type="Proteomes" id="UP001207918">
    <property type="component" value="Unassembled WGS sequence"/>
</dbReference>
<dbReference type="InterPro" id="IPR020904">
    <property type="entry name" value="Sc_DH/Rdtase_CS"/>
</dbReference>
<dbReference type="EMBL" id="JAGGJA010000007">
    <property type="protein sequence ID" value="MCW9707617.1"/>
    <property type="molecule type" value="Genomic_DNA"/>
</dbReference>
<gene>
    <name evidence="3" type="ORF">J6I44_12190</name>
</gene>
<reference evidence="3 4" key="1">
    <citation type="submission" date="2021-03" db="EMBL/GenBank/DDBJ databases">
        <title>Aliifodinibius sp. nov., a new bacterium isolated from saline soil.</title>
        <authorList>
            <person name="Galisteo C."/>
            <person name="De La Haba R."/>
            <person name="Sanchez-Porro C."/>
            <person name="Ventosa A."/>
        </authorList>
    </citation>
    <scope>NUCLEOTIDE SEQUENCE [LARGE SCALE GENOMIC DNA]</scope>
    <source>
        <strain evidence="3 4">1BSP15-2V2</strain>
    </source>
</reference>
<protein>
    <submittedName>
        <fullName evidence="3">SDR family NAD(P)-dependent oxidoreductase</fullName>
    </submittedName>
</protein>
<evidence type="ECO:0000256" key="1">
    <source>
        <dbReference type="ARBA" id="ARBA00006484"/>
    </source>
</evidence>
<dbReference type="InterPro" id="IPR036291">
    <property type="entry name" value="NAD(P)-bd_dom_sf"/>
</dbReference>
<comment type="caution">
    <text evidence="3">The sequence shown here is derived from an EMBL/GenBank/DDBJ whole genome shotgun (WGS) entry which is preliminary data.</text>
</comment>
<accession>A0ABT3PP50</accession>
<dbReference type="Gene3D" id="3.40.50.720">
    <property type="entry name" value="NAD(P)-binding Rossmann-like Domain"/>
    <property type="match status" value="1"/>
</dbReference>
<dbReference type="SUPFAM" id="SSF51735">
    <property type="entry name" value="NAD(P)-binding Rossmann-fold domains"/>
    <property type="match status" value="1"/>
</dbReference>
<comment type="similarity">
    <text evidence="1">Belongs to the short-chain dehydrogenases/reductases (SDR) family.</text>
</comment>
<dbReference type="Pfam" id="PF00106">
    <property type="entry name" value="adh_short"/>
    <property type="match status" value="1"/>
</dbReference>
<dbReference type="PRINTS" id="PR00081">
    <property type="entry name" value="GDHRDH"/>
</dbReference>
<dbReference type="PROSITE" id="PS00061">
    <property type="entry name" value="ADH_SHORT"/>
    <property type="match status" value="1"/>
</dbReference>
<name>A0ABT3PP50_9BACT</name>
<proteinExistence type="inferred from homology"/>
<dbReference type="RefSeq" id="WP_265766407.1">
    <property type="nucleotide sequence ID" value="NZ_JAGGJA010000007.1"/>
</dbReference>
<evidence type="ECO:0000313" key="3">
    <source>
        <dbReference type="EMBL" id="MCW9707617.1"/>
    </source>
</evidence>